<organism evidence="3 4">
    <name type="scientific">Bacillus taeanensis</name>
    <dbReference type="NCBI Taxonomy" id="273032"/>
    <lineage>
        <taxon>Bacteria</taxon>
        <taxon>Bacillati</taxon>
        <taxon>Bacillota</taxon>
        <taxon>Bacilli</taxon>
        <taxon>Bacillales</taxon>
        <taxon>Bacillaceae</taxon>
        <taxon>Bacillus</taxon>
    </lineage>
</organism>
<keyword evidence="2" id="KW-0812">Transmembrane</keyword>
<dbReference type="PANTHER" id="PTHR40027">
    <property type="entry name" value="CELL DIVISION PROTEIN DIVIC"/>
    <property type="match status" value="1"/>
</dbReference>
<keyword evidence="4" id="KW-1185">Reference proteome</keyword>
<name>A0A366XMS3_9BACI</name>
<keyword evidence="1" id="KW-0175">Coiled coil</keyword>
<proteinExistence type="predicted"/>
<sequence length="127" mass="14755">MLSAKDKRVAQIQSSYVEEQQVKAHFQERKKRGLARRLSFLCIICGILFAMFTSIFISQNTVITDKEQQKKELEKQLSTMEKEEGKLKEEIKKLNNPEYVGEIARRDYFYSKPGETIFKLPSSNGTN</sequence>
<evidence type="ECO:0000313" key="4">
    <source>
        <dbReference type="Proteomes" id="UP000253314"/>
    </source>
</evidence>
<keyword evidence="2" id="KW-0472">Membrane</keyword>
<dbReference type="GO" id="GO:0051301">
    <property type="term" value="P:cell division"/>
    <property type="evidence" value="ECO:0007669"/>
    <property type="project" value="InterPro"/>
</dbReference>
<gene>
    <name evidence="3" type="ORF">DS031_21030</name>
</gene>
<feature type="coiled-coil region" evidence="1">
    <location>
        <begin position="63"/>
        <end position="93"/>
    </location>
</feature>
<dbReference type="InterPro" id="IPR039076">
    <property type="entry name" value="DivIC"/>
</dbReference>
<dbReference type="Proteomes" id="UP000253314">
    <property type="component" value="Unassembled WGS sequence"/>
</dbReference>
<dbReference type="AlphaFoldDB" id="A0A366XMS3"/>
<evidence type="ECO:0000313" key="3">
    <source>
        <dbReference type="EMBL" id="RBW67650.1"/>
    </source>
</evidence>
<dbReference type="InterPro" id="IPR007060">
    <property type="entry name" value="FtsL/DivIC"/>
</dbReference>
<feature type="transmembrane region" description="Helical" evidence="2">
    <location>
        <begin position="38"/>
        <end position="57"/>
    </location>
</feature>
<dbReference type="EMBL" id="QOCW01000032">
    <property type="protein sequence ID" value="RBW67650.1"/>
    <property type="molecule type" value="Genomic_DNA"/>
</dbReference>
<evidence type="ECO:0000256" key="2">
    <source>
        <dbReference type="SAM" id="Phobius"/>
    </source>
</evidence>
<dbReference type="PANTHER" id="PTHR40027:SF1">
    <property type="entry name" value="CELL DIVISION PROTEIN DIVIC"/>
    <property type="match status" value="1"/>
</dbReference>
<dbReference type="OrthoDB" id="2991180at2"/>
<comment type="caution">
    <text evidence="3">The sequence shown here is derived from an EMBL/GenBank/DDBJ whole genome shotgun (WGS) entry which is preliminary data.</text>
</comment>
<dbReference type="Pfam" id="PF04977">
    <property type="entry name" value="DivIC"/>
    <property type="match status" value="1"/>
</dbReference>
<accession>A0A366XMS3</accession>
<evidence type="ECO:0000256" key="1">
    <source>
        <dbReference type="SAM" id="Coils"/>
    </source>
</evidence>
<protein>
    <submittedName>
        <fullName evidence="3">Septum formation initiator family protein</fullName>
    </submittedName>
</protein>
<keyword evidence="2" id="KW-1133">Transmembrane helix</keyword>
<reference evidence="3 4" key="1">
    <citation type="submission" date="2018-07" db="EMBL/GenBank/DDBJ databases">
        <title>Lottiidibacillus patelloidae gen. nov., sp. nov., isolated from the intestinal tract of a marine limpet and the reclassification of B. taeanensis BH030017T, B. algicola KMM 3737T and B. hwajinpoensis SW-72T as genus Lottiidibacillus.</title>
        <authorList>
            <person name="Liu R."/>
            <person name="Huang Z."/>
        </authorList>
    </citation>
    <scope>NUCLEOTIDE SEQUENCE [LARGE SCALE GENOMIC DNA]</scope>
    <source>
        <strain evidence="3 4">BH030017</strain>
    </source>
</reference>
<dbReference type="RefSeq" id="WP_113808162.1">
    <property type="nucleotide sequence ID" value="NZ_QOCW01000032.1"/>
</dbReference>